<gene>
    <name evidence="2" type="ORF">EGK_01257</name>
</gene>
<sequence>MGSSHGPAPGPQRNPSLLPLREGVDGVRDSERGRNRDLKESQDTGTRTPHRAPAVSELL</sequence>
<dbReference type="AlphaFoldDB" id="G7MDK2"/>
<name>G7MDK2_MACMU</name>
<evidence type="ECO:0000256" key="1">
    <source>
        <dbReference type="SAM" id="MobiDB-lite"/>
    </source>
</evidence>
<accession>G7MDK2</accession>
<proteinExistence type="predicted"/>
<protein>
    <submittedName>
        <fullName evidence="2">Uncharacterized protein</fullName>
    </submittedName>
</protein>
<dbReference type="EMBL" id="CM001253">
    <property type="protein sequence ID" value="EHH15199.1"/>
    <property type="molecule type" value="Genomic_DNA"/>
</dbReference>
<organism evidence="2">
    <name type="scientific">Macaca mulatta</name>
    <name type="common">Rhesus macaque</name>
    <dbReference type="NCBI Taxonomy" id="9544"/>
    <lineage>
        <taxon>Eukaryota</taxon>
        <taxon>Metazoa</taxon>
        <taxon>Chordata</taxon>
        <taxon>Craniata</taxon>
        <taxon>Vertebrata</taxon>
        <taxon>Euteleostomi</taxon>
        <taxon>Mammalia</taxon>
        <taxon>Eutheria</taxon>
        <taxon>Euarchontoglires</taxon>
        <taxon>Primates</taxon>
        <taxon>Haplorrhini</taxon>
        <taxon>Catarrhini</taxon>
        <taxon>Cercopithecidae</taxon>
        <taxon>Cercopithecinae</taxon>
        <taxon>Macaca</taxon>
    </lineage>
</organism>
<evidence type="ECO:0000313" key="2">
    <source>
        <dbReference type="EMBL" id="EHH15199.1"/>
    </source>
</evidence>
<feature type="compositionally biased region" description="Basic and acidic residues" evidence="1">
    <location>
        <begin position="22"/>
        <end position="42"/>
    </location>
</feature>
<reference evidence="2" key="1">
    <citation type="journal article" date="2011" name="Nat. Biotechnol.">
        <title>Genome sequencing and comparison of two nonhuman primate animal models, the cynomolgus and Chinese rhesus macaques.</title>
        <authorList>
            <person name="Yan G."/>
            <person name="Zhang G."/>
            <person name="Fang X."/>
            <person name="Zhang Y."/>
            <person name="Li C."/>
            <person name="Ling F."/>
            <person name="Cooper D.N."/>
            <person name="Li Q."/>
            <person name="Li Y."/>
            <person name="van Gool A.J."/>
            <person name="Du H."/>
            <person name="Chen J."/>
            <person name="Chen R."/>
            <person name="Zhang P."/>
            <person name="Huang Z."/>
            <person name="Thompson J.R."/>
            <person name="Meng Y."/>
            <person name="Bai Y."/>
            <person name="Wang J."/>
            <person name="Zhuo M."/>
            <person name="Wang T."/>
            <person name="Huang Y."/>
            <person name="Wei L."/>
            <person name="Li J."/>
            <person name="Wang Z."/>
            <person name="Hu H."/>
            <person name="Yang P."/>
            <person name="Le L."/>
            <person name="Stenson P.D."/>
            <person name="Li B."/>
            <person name="Liu X."/>
            <person name="Ball E.V."/>
            <person name="An N."/>
            <person name="Huang Q."/>
            <person name="Zhang Y."/>
            <person name="Fan W."/>
            <person name="Zhang X."/>
            <person name="Li Y."/>
            <person name="Wang W."/>
            <person name="Katze M.G."/>
            <person name="Su B."/>
            <person name="Nielsen R."/>
            <person name="Yang H."/>
            <person name="Wang J."/>
            <person name="Wang X."/>
            <person name="Wang J."/>
        </authorList>
    </citation>
    <scope>NUCLEOTIDE SEQUENCE [LARGE SCALE GENOMIC DNA]</scope>
    <source>
        <strain evidence="2">CR-5</strain>
    </source>
</reference>
<dbReference type="Proteomes" id="UP000013456">
    <property type="component" value="Chromosome 1"/>
</dbReference>
<feature type="region of interest" description="Disordered" evidence="1">
    <location>
        <begin position="1"/>
        <end position="59"/>
    </location>
</feature>